<evidence type="ECO:0000313" key="2">
    <source>
        <dbReference type="Proteomes" id="UP000692954"/>
    </source>
</evidence>
<keyword evidence="2" id="KW-1185">Reference proteome</keyword>
<dbReference type="AlphaFoldDB" id="A0A8S1M171"/>
<proteinExistence type="predicted"/>
<protein>
    <submittedName>
        <fullName evidence="1">Uncharacterized protein</fullName>
    </submittedName>
</protein>
<name>A0A8S1M171_9CILI</name>
<sequence>MTVKLKIISVLNNLLNYNLLIIDYQKTKNYLNYVLNQQQIHFTDGDIEFKYGIAFQKNYQTLLNIISKNLQESKSKRMQSRMNEQNLIIMTHLNSFEFQQKAES</sequence>
<evidence type="ECO:0000313" key="1">
    <source>
        <dbReference type="EMBL" id="CAD8071611.1"/>
    </source>
</evidence>
<comment type="caution">
    <text evidence="1">The sequence shown here is derived from an EMBL/GenBank/DDBJ whole genome shotgun (WGS) entry which is preliminary data.</text>
</comment>
<dbReference type="Proteomes" id="UP000692954">
    <property type="component" value="Unassembled WGS sequence"/>
</dbReference>
<organism evidence="1 2">
    <name type="scientific">Paramecium sonneborni</name>
    <dbReference type="NCBI Taxonomy" id="65129"/>
    <lineage>
        <taxon>Eukaryota</taxon>
        <taxon>Sar</taxon>
        <taxon>Alveolata</taxon>
        <taxon>Ciliophora</taxon>
        <taxon>Intramacronucleata</taxon>
        <taxon>Oligohymenophorea</taxon>
        <taxon>Peniculida</taxon>
        <taxon>Parameciidae</taxon>
        <taxon>Paramecium</taxon>
    </lineage>
</organism>
<accession>A0A8S1M171</accession>
<gene>
    <name evidence="1" type="ORF">PSON_ATCC_30995.1.T0280146</name>
</gene>
<reference evidence="1" key="1">
    <citation type="submission" date="2021-01" db="EMBL/GenBank/DDBJ databases">
        <authorList>
            <consortium name="Genoscope - CEA"/>
            <person name="William W."/>
        </authorList>
    </citation>
    <scope>NUCLEOTIDE SEQUENCE</scope>
</reference>
<dbReference type="EMBL" id="CAJJDN010000028">
    <property type="protein sequence ID" value="CAD8071611.1"/>
    <property type="molecule type" value="Genomic_DNA"/>
</dbReference>